<dbReference type="PROSITE" id="PS00775">
    <property type="entry name" value="GLYCOSYL_HYDROL_F3"/>
    <property type="match status" value="1"/>
</dbReference>
<dbReference type="Pfam" id="PF00933">
    <property type="entry name" value="Glyco_hydro_3"/>
    <property type="match status" value="1"/>
</dbReference>
<dbReference type="InterPro" id="IPR036962">
    <property type="entry name" value="Glyco_hydro_3_N_sf"/>
</dbReference>
<dbReference type="SUPFAM" id="SSF52279">
    <property type="entry name" value="Beta-D-glucan exohydrolase, C-terminal domain"/>
    <property type="match status" value="1"/>
</dbReference>
<proteinExistence type="inferred from homology"/>
<dbReference type="InterPro" id="IPR002772">
    <property type="entry name" value="Glyco_hydro_3_C"/>
</dbReference>
<dbReference type="AlphaFoldDB" id="A0A540VGT7"/>
<dbReference type="Gene3D" id="3.40.50.1700">
    <property type="entry name" value="Glycoside hydrolase family 3 C-terminal domain"/>
    <property type="match status" value="1"/>
</dbReference>
<reference evidence="5 6" key="1">
    <citation type="submission" date="2019-06" db="EMBL/GenBank/DDBJ databases">
        <title>Genome sequence of Litorilinea aerophila BAA-2444.</title>
        <authorList>
            <person name="Maclea K.S."/>
            <person name="Maurais E.G."/>
            <person name="Iannazzi L.C."/>
        </authorList>
    </citation>
    <scope>NUCLEOTIDE SEQUENCE [LARGE SCALE GENOMIC DNA]</scope>
    <source>
        <strain evidence="5 6">ATCC BAA-2444</strain>
    </source>
</reference>
<evidence type="ECO:0000256" key="2">
    <source>
        <dbReference type="ARBA" id="ARBA00022801"/>
    </source>
</evidence>
<dbReference type="InterPro" id="IPR026891">
    <property type="entry name" value="Fn3-like"/>
</dbReference>
<accession>A0A540VGT7</accession>
<dbReference type="PANTHER" id="PTHR30620">
    <property type="entry name" value="PERIPLASMIC BETA-GLUCOSIDASE-RELATED"/>
    <property type="match status" value="1"/>
</dbReference>
<evidence type="ECO:0000256" key="3">
    <source>
        <dbReference type="RuleBase" id="RU361161"/>
    </source>
</evidence>
<dbReference type="InterPro" id="IPR013783">
    <property type="entry name" value="Ig-like_fold"/>
</dbReference>
<gene>
    <name evidence="5" type="ORF">FKZ61_12105</name>
</gene>
<dbReference type="InterPro" id="IPR019800">
    <property type="entry name" value="Glyco_hydro_3_AS"/>
</dbReference>
<comment type="similarity">
    <text evidence="1 3">Belongs to the glycosyl hydrolase 3 family.</text>
</comment>
<dbReference type="SMART" id="SM01217">
    <property type="entry name" value="Fn3_like"/>
    <property type="match status" value="1"/>
</dbReference>
<dbReference type="Pfam" id="PF14310">
    <property type="entry name" value="Fn3-like"/>
    <property type="match status" value="1"/>
</dbReference>
<evidence type="ECO:0000313" key="5">
    <source>
        <dbReference type="EMBL" id="TQE95343.1"/>
    </source>
</evidence>
<evidence type="ECO:0000256" key="1">
    <source>
        <dbReference type="ARBA" id="ARBA00005336"/>
    </source>
</evidence>
<dbReference type="SUPFAM" id="SSF51445">
    <property type="entry name" value="(Trans)glycosidases"/>
    <property type="match status" value="1"/>
</dbReference>
<dbReference type="Proteomes" id="UP000317371">
    <property type="component" value="Unassembled WGS sequence"/>
</dbReference>
<dbReference type="Pfam" id="PF01915">
    <property type="entry name" value="Glyco_hydro_3_C"/>
    <property type="match status" value="1"/>
</dbReference>
<dbReference type="FunFam" id="2.60.40.10:FF:000495">
    <property type="entry name" value="Periplasmic beta-glucosidase"/>
    <property type="match status" value="1"/>
</dbReference>
<keyword evidence="2 3" id="KW-0378">Hydrolase</keyword>
<name>A0A540VGT7_9CHLR</name>
<comment type="caution">
    <text evidence="5">The sequence shown here is derived from an EMBL/GenBank/DDBJ whole genome shotgun (WGS) entry which is preliminary data.</text>
</comment>
<evidence type="ECO:0000259" key="4">
    <source>
        <dbReference type="SMART" id="SM01217"/>
    </source>
</evidence>
<dbReference type="Gene3D" id="2.60.40.10">
    <property type="entry name" value="Immunoglobulins"/>
    <property type="match status" value="1"/>
</dbReference>
<dbReference type="EMBL" id="VIGC01000014">
    <property type="protein sequence ID" value="TQE95343.1"/>
    <property type="molecule type" value="Genomic_DNA"/>
</dbReference>
<dbReference type="InterPro" id="IPR051915">
    <property type="entry name" value="Cellulose_Degrad_GH3"/>
</dbReference>
<dbReference type="InParanoid" id="A0A540VGT7"/>
<feature type="domain" description="Fibronectin type III-like" evidence="4">
    <location>
        <begin position="688"/>
        <end position="757"/>
    </location>
</feature>
<dbReference type="RefSeq" id="WP_141610399.1">
    <property type="nucleotide sequence ID" value="NZ_VIGC02000014.1"/>
</dbReference>
<keyword evidence="3" id="KW-0326">Glycosidase</keyword>
<evidence type="ECO:0000313" key="6">
    <source>
        <dbReference type="Proteomes" id="UP000317371"/>
    </source>
</evidence>
<dbReference type="OrthoDB" id="9805821at2"/>
<dbReference type="GO" id="GO:0008422">
    <property type="term" value="F:beta-glucosidase activity"/>
    <property type="evidence" value="ECO:0007669"/>
    <property type="project" value="TreeGrafter"/>
</dbReference>
<dbReference type="InterPro" id="IPR001764">
    <property type="entry name" value="Glyco_hydro_3_N"/>
</dbReference>
<sequence>MTDHTTATPIYRNPARSPQERARDLLSHMTLEEKVAQLTSVWVYEVLDDLAFSPQKAAAKLGDGIGQITRVAGASNAAPRQTAELANTIQRYLVEQTRLGIPALIHEECCSGFMGRGATCFPQIIGVASTWEPELVAQMAAVIRTQMRAVGAHQGLSPVLDIARDPRWGRLEETFGEDPYLTARMGVAYVQALQTDDLRQGIVATGKHFLGYSFTLGGLNWAPAFIPPRELWEVFMFPFEAAIQEAGLASMMNAYHELDGIPCGASRELLTEILRNQLGFDGLVVSDYMAINQLVDYHHYARDKTHAAHLALQAGIDVELPSRDCYSDALVEGVRTGAVDPALVDQSVIRVLEMKFALGLFEHPYVDEEAAPQVFETPEQRQLARTIAQKSIILLKNEGDLLPLDRQPGTIAVIGPNGDSIRNMLGDYSYPAHIELLAHLQERGGMDTPIPESLTLEDIYPAMKSVLQAIREKVGEGSEVLYAPGCGVNDSDTSGFDEAVAVARRADVAIVVVGDKSGLTPDCTCGEFRDRATLHLPGVQEELVRAVVETGTPTVVVFINGRPVSSPWIAAHVPAIVEAWFPGEEGGPAVADVLFGDVNPGGKLPVTVARSVGQVPIFYAHRPSGSHSFLYGDYVDETVAPLFPFGHGLSYTRFEYSDLEITPEPVSTDGTLQVRFTLANVGERLGDEVVQLYIRLRGASVTRPVKELKGFRRVTLEPGRRVAVTFDLPIPALSYLDPAMERVVEPGELEVMVGSSSADIRLTGRVQMVGEKICLGRKRPFFSTARVSSLDA</sequence>
<organism evidence="5 6">
    <name type="scientific">Litorilinea aerophila</name>
    <dbReference type="NCBI Taxonomy" id="1204385"/>
    <lineage>
        <taxon>Bacteria</taxon>
        <taxon>Bacillati</taxon>
        <taxon>Chloroflexota</taxon>
        <taxon>Caldilineae</taxon>
        <taxon>Caldilineales</taxon>
        <taxon>Caldilineaceae</taxon>
        <taxon>Litorilinea</taxon>
    </lineage>
</organism>
<dbReference type="GO" id="GO:0009251">
    <property type="term" value="P:glucan catabolic process"/>
    <property type="evidence" value="ECO:0007669"/>
    <property type="project" value="TreeGrafter"/>
</dbReference>
<dbReference type="PANTHER" id="PTHR30620:SF123">
    <property type="entry name" value="BETA-XYLOSIDASE"/>
    <property type="match status" value="1"/>
</dbReference>
<dbReference type="InterPro" id="IPR036881">
    <property type="entry name" value="Glyco_hydro_3_C_sf"/>
</dbReference>
<dbReference type="PRINTS" id="PR00133">
    <property type="entry name" value="GLHYDRLASE3"/>
</dbReference>
<dbReference type="InterPro" id="IPR017853">
    <property type="entry name" value="GH"/>
</dbReference>
<dbReference type="Gene3D" id="3.20.20.300">
    <property type="entry name" value="Glycoside hydrolase, family 3, N-terminal domain"/>
    <property type="match status" value="1"/>
</dbReference>
<keyword evidence="6" id="KW-1185">Reference proteome</keyword>
<protein>
    <submittedName>
        <fullName evidence="5">Beta-glucosidase</fullName>
    </submittedName>
</protein>